<feature type="compositionally biased region" description="Low complexity" evidence="1">
    <location>
        <begin position="109"/>
        <end position="118"/>
    </location>
</feature>
<dbReference type="OrthoDB" id="10072022at2759"/>
<protein>
    <submittedName>
        <fullName evidence="3">Uncharacterized protein</fullName>
    </submittedName>
</protein>
<keyword evidence="4" id="KW-1185">Reference proteome</keyword>
<evidence type="ECO:0000313" key="4">
    <source>
        <dbReference type="Proteomes" id="UP000287033"/>
    </source>
</evidence>
<evidence type="ECO:0000256" key="2">
    <source>
        <dbReference type="SAM" id="SignalP"/>
    </source>
</evidence>
<comment type="caution">
    <text evidence="3">The sequence shown here is derived from an EMBL/GenBank/DDBJ whole genome shotgun (WGS) entry which is preliminary data.</text>
</comment>
<feature type="chain" id="PRO_5019179255" evidence="2">
    <location>
        <begin position="22"/>
        <end position="136"/>
    </location>
</feature>
<dbReference type="AlphaFoldDB" id="A0A401TF49"/>
<accession>A0A401TF49</accession>
<feature type="region of interest" description="Disordered" evidence="1">
    <location>
        <begin position="105"/>
        <end position="136"/>
    </location>
</feature>
<evidence type="ECO:0000313" key="3">
    <source>
        <dbReference type="EMBL" id="GCC41269.1"/>
    </source>
</evidence>
<organism evidence="3 4">
    <name type="scientific">Chiloscyllium punctatum</name>
    <name type="common">Brownbanded bambooshark</name>
    <name type="synonym">Hemiscyllium punctatum</name>
    <dbReference type="NCBI Taxonomy" id="137246"/>
    <lineage>
        <taxon>Eukaryota</taxon>
        <taxon>Metazoa</taxon>
        <taxon>Chordata</taxon>
        <taxon>Craniata</taxon>
        <taxon>Vertebrata</taxon>
        <taxon>Chondrichthyes</taxon>
        <taxon>Elasmobranchii</taxon>
        <taxon>Galeomorphii</taxon>
        <taxon>Galeoidea</taxon>
        <taxon>Orectolobiformes</taxon>
        <taxon>Hemiscylliidae</taxon>
        <taxon>Chiloscyllium</taxon>
    </lineage>
</organism>
<sequence length="136" mass="14975">MGGKNPLFIVVGLLMLLAALAYYQWTVMSENGLLRAESARAREAAGQMKKEKDEVQNRLAETSMSLDDKKRYISDLDGRFLKANADLEVKVKALQQCGDEKVRERARARVGVGASDGAHPTPLHPPPHRGWAPVPP</sequence>
<gene>
    <name evidence="3" type="ORF">chiPu_0025215</name>
</gene>
<dbReference type="EMBL" id="BEZZ01054355">
    <property type="protein sequence ID" value="GCC41269.1"/>
    <property type="molecule type" value="Genomic_DNA"/>
</dbReference>
<reference evidence="3 4" key="1">
    <citation type="journal article" date="2018" name="Nat. Ecol. Evol.">
        <title>Shark genomes provide insights into elasmobranch evolution and the origin of vertebrates.</title>
        <authorList>
            <person name="Hara Y"/>
            <person name="Yamaguchi K"/>
            <person name="Onimaru K"/>
            <person name="Kadota M"/>
            <person name="Koyanagi M"/>
            <person name="Keeley SD"/>
            <person name="Tatsumi K"/>
            <person name="Tanaka K"/>
            <person name="Motone F"/>
            <person name="Kageyama Y"/>
            <person name="Nozu R"/>
            <person name="Adachi N"/>
            <person name="Nishimura O"/>
            <person name="Nakagawa R"/>
            <person name="Tanegashima C"/>
            <person name="Kiyatake I"/>
            <person name="Matsumoto R"/>
            <person name="Murakumo K"/>
            <person name="Nishida K"/>
            <person name="Terakita A"/>
            <person name="Kuratani S"/>
            <person name="Sato K"/>
            <person name="Hyodo S Kuraku.S."/>
        </authorList>
    </citation>
    <scope>NUCLEOTIDE SEQUENCE [LARGE SCALE GENOMIC DNA]</scope>
</reference>
<feature type="signal peptide" evidence="2">
    <location>
        <begin position="1"/>
        <end position="21"/>
    </location>
</feature>
<evidence type="ECO:0000256" key="1">
    <source>
        <dbReference type="SAM" id="MobiDB-lite"/>
    </source>
</evidence>
<name>A0A401TF49_CHIPU</name>
<dbReference type="Proteomes" id="UP000287033">
    <property type="component" value="Unassembled WGS sequence"/>
</dbReference>
<keyword evidence="2" id="KW-0732">Signal</keyword>
<proteinExistence type="predicted"/>